<dbReference type="SUPFAM" id="SSF57701">
    <property type="entry name" value="Zn2/Cys6 DNA-binding domain"/>
    <property type="match status" value="1"/>
</dbReference>
<keyword evidence="1" id="KW-0539">Nucleus</keyword>
<dbReference type="InterPro" id="IPR001138">
    <property type="entry name" value="Zn2Cys6_DnaBD"/>
</dbReference>
<dbReference type="InterPro" id="IPR036864">
    <property type="entry name" value="Zn2-C6_fun-type_DNA-bd_sf"/>
</dbReference>
<feature type="compositionally biased region" description="Basic residues" evidence="2">
    <location>
        <begin position="64"/>
        <end position="75"/>
    </location>
</feature>
<dbReference type="Gene3D" id="4.10.240.10">
    <property type="entry name" value="Zn(2)-C6 fungal-type DNA-binding domain"/>
    <property type="match status" value="1"/>
</dbReference>
<dbReference type="PANTHER" id="PTHR47655:SF3">
    <property type="entry name" value="ZN(II)2CYS6 TRANSCRIPTION FACTOR (EUROFUNG)"/>
    <property type="match status" value="1"/>
</dbReference>
<evidence type="ECO:0000313" key="5">
    <source>
        <dbReference type="Proteomes" id="UP000016923"/>
    </source>
</evidence>
<keyword evidence="5" id="KW-1185">Reference proteome</keyword>
<reference evidence="4 5" key="1">
    <citation type="journal article" date="2013" name="BMC Genomics">
        <title>The genome and transcriptome of the pine saprophyte Ophiostoma piceae, and a comparison with the bark beetle-associated pine pathogen Grosmannia clavigera.</title>
        <authorList>
            <person name="Haridas S."/>
            <person name="Wang Y."/>
            <person name="Lim L."/>
            <person name="Massoumi Alamouti S."/>
            <person name="Jackman S."/>
            <person name="Docking R."/>
            <person name="Robertson G."/>
            <person name="Birol I."/>
            <person name="Bohlmann J."/>
            <person name="Breuil C."/>
        </authorList>
    </citation>
    <scope>NUCLEOTIDE SEQUENCE [LARGE SCALE GENOMIC DNA]</scope>
    <source>
        <strain evidence="4 5">UAMH 11346</strain>
    </source>
</reference>
<dbReference type="Proteomes" id="UP000016923">
    <property type="component" value="Unassembled WGS sequence"/>
</dbReference>
<feature type="compositionally biased region" description="Low complexity" evidence="2">
    <location>
        <begin position="77"/>
        <end position="91"/>
    </location>
</feature>
<dbReference type="AlphaFoldDB" id="S3CGV8"/>
<dbReference type="OrthoDB" id="4151048at2759"/>
<protein>
    <submittedName>
        <fullName evidence="4">C6 zinc finger domain containing protein</fullName>
    </submittedName>
</protein>
<dbReference type="CDD" id="cd15486">
    <property type="entry name" value="ZIP_Sip4"/>
    <property type="match status" value="1"/>
</dbReference>
<gene>
    <name evidence="4" type="ORF">F503_02282</name>
</gene>
<dbReference type="OMA" id="CIRPNND"/>
<feature type="domain" description="Zn(2)-C6 fungal-type" evidence="3">
    <location>
        <begin position="122"/>
        <end position="151"/>
    </location>
</feature>
<dbReference type="CDD" id="cd00067">
    <property type="entry name" value="GAL4"/>
    <property type="match status" value="1"/>
</dbReference>
<feature type="compositionally biased region" description="Polar residues" evidence="2">
    <location>
        <begin position="1"/>
        <end position="13"/>
    </location>
</feature>
<dbReference type="STRING" id="1262450.S3CGV8"/>
<evidence type="ECO:0000259" key="3">
    <source>
        <dbReference type="PROSITE" id="PS50048"/>
    </source>
</evidence>
<evidence type="ECO:0000313" key="4">
    <source>
        <dbReference type="EMBL" id="EPE05543.1"/>
    </source>
</evidence>
<organism evidence="4 5">
    <name type="scientific">Ophiostoma piceae (strain UAMH 11346)</name>
    <name type="common">Sap stain fungus</name>
    <dbReference type="NCBI Taxonomy" id="1262450"/>
    <lineage>
        <taxon>Eukaryota</taxon>
        <taxon>Fungi</taxon>
        <taxon>Dikarya</taxon>
        <taxon>Ascomycota</taxon>
        <taxon>Pezizomycotina</taxon>
        <taxon>Sordariomycetes</taxon>
        <taxon>Sordariomycetidae</taxon>
        <taxon>Ophiostomatales</taxon>
        <taxon>Ophiostomataceae</taxon>
        <taxon>Ophiostoma</taxon>
    </lineage>
</organism>
<dbReference type="PROSITE" id="PS00463">
    <property type="entry name" value="ZN2_CY6_FUNGAL_1"/>
    <property type="match status" value="1"/>
</dbReference>
<sequence>MSQTVLEMSNNQPVAPAAARPLTSSALATPPAASSTSAASRAAKSGNGSGNNTTGILKAGSAAHQHHHNSHRATKRAGSTASSNSHNSTHSHTTHAHTHTHTAHSPGHSHDNDGRPKRVWKACERCRMKKTKCDGEFPCKRCKDDGLVCTAGTRKKTEYKQIPKGYAEVLENTQVALVATIHKLYAMVQSGQSWTLGEPELNERGQPVIHSIASKLGCIRPNNDPDLPFGSSIFPESDKDLNDLQSQLNDYHKQREAEQAAHPEPIAIKTEDMSLPTLPARKRLSVKAPVLMSASAPSANTLGFDNASASSPEDLENLSDMDDYRKNVFGRSNRAGSSVQSASTMSPQSLNFNDFESVATTNTSQADSLSATIPSPTVPTTQYANWMAQSGDSGMSHLNGMNGINVNAGSQQALEFQVRQRLAQQMQGTKATLQYLQTQPQQQQQQAFNQESPLTTMSMSTPIVGSNMTLLGPNPNFFTADMLQQGLFESNFGAIKPHIINTDAMLGGADPMIFDGGYDEPLM</sequence>
<dbReference type="PANTHER" id="PTHR47655">
    <property type="entry name" value="QUINIC ACID UTILIZATION ACTIVATOR"/>
    <property type="match status" value="1"/>
</dbReference>
<feature type="region of interest" description="Disordered" evidence="2">
    <location>
        <begin position="1"/>
        <end position="116"/>
    </location>
</feature>
<dbReference type="PROSITE" id="PS50048">
    <property type="entry name" value="ZN2_CY6_FUNGAL_2"/>
    <property type="match status" value="1"/>
</dbReference>
<evidence type="ECO:0000256" key="1">
    <source>
        <dbReference type="ARBA" id="ARBA00023242"/>
    </source>
</evidence>
<evidence type="ECO:0000256" key="2">
    <source>
        <dbReference type="SAM" id="MobiDB-lite"/>
    </source>
</evidence>
<feature type="compositionally biased region" description="Polar residues" evidence="2">
    <location>
        <begin position="299"/>
        <end position="311"/>
    </location>
</feature>
<name>S3CGV8_OPHP1</name>
<feature type="region of interest" description="Disordered" evidence="2">
    <location>
        <begin position="299"/>
        <end position="318"/>
    </location>
</feature>
<dbReference type="GO" id="GO:0000981">
    <property type="term" value="F:DNA-binding transcription factor activity, RNA polymerase II-specific"/>
    <property type="evidence" value="ECO:0007669"/>
    <property type="project" value="InterPro"/>
</dbReference>
<dbReference type="SMART" id="SM00066">
    <property type="entry name" value="GAL4"/>
    <property type="match status" value="1"/>
</dbReference>
<dbReference type="HOGENOM" id="CLU_041953_0_0_1"/>
<dbReference type="GO" id="GO:0008270">
    <property type="term" value="F:zinc ion binding"/>
    <property type="evidence" value="ECO:0007669"/>
    <property type="project" value="InterPro"/>
</dbReference>
<feature type="compositionally biased region" description="Basic residues" evidence="2">
    <location>
        <begin position="92"/>
        <end position="102"/>
    </location>
</feature>
<dbReference type="InterPro" id="IPR052783">
    <property type="entry name" value="Metabolic/Drug-Res_Regulator"/>
</dbReference>
<dbReference type="eggNOG" id="ENOG502S8N8">
    <property type="taxonomic scope" value="Eukaryota"/>
</dbReference>
<accession>S3CGV8</accession>
<proteinExistence type="predicted"/>
<dbReference type="VEuPathDB" id="FungiDB:F503_02282"/>
<dbReference type="EMBL" id="KE148156">
    <property type="protein sequence ID" value="EPE05543.1"/>
    <property type="molecule type" value="Genomic_DNA"/>
</dbReference>
<feature type="compositionally biased region" description="Low complexity" evidence="2">
    <location>
        <begin position="21"/>
        <end position="55"/>
    </location>
</feature>
<dbReference type="Pfam" id="PF00172">
    <property type="entry name" value="Zn_clus"/>
    <property type="match status" value="1"/>
</dbReference>